<proteinExistence type="predicted"/>
<dbReference type="InterPro" id="IPR050621">
    <property type="entry name" value="Tudor_domain_containing"/>
</dbReference>
<dbReference type="InterPro" id="IPR035437">
    <property type="entry name" value="SNase_OB-fold_sf"/>
</dbReference>
<organism evidence="2 3">
    <name type="scientific">Brachionus calyciflorus</name>
    <dbReference type="NCBI Taxonomy" id="104777"/>
    <lineage>
        <taxon>Eukaryota</taxon>
        <taxon>Metazoa</taxon>
        <taxon>Spiralia</taxon>
        <taxon>Gnathifera</taxon>
        <taxon>Rotifera</taxon>
        <taxon>Eurotatoria</taxon>
        <taxon>Monogononta</taxon>
        <taxon>Pseudotrocha</taxon>
        <taxon>Ploima</taxon>
        <taxon>Brachionidae</taxon>
        <taxon>Brachionus</taxon>
    </lineage>
</organism>
<dbReference type="PANTHER" id="PTHR22948:SF29">
    <property type="entry name" value="FI02030P-RELATED"/>
    <property type="match status" value="1"/>
</dbReference>
<comment type="caution">
    <text evidence="2">The sequence shown here is derived from an EMBL/GenBank/DDBJ whole genome shotgun (WGS) entry which is preliminary data.</text>
</comment>
<feature type="domain" description="Tudor" evidence="1">
    <location>
        <begin position="772"/>
        <end position="828"/>
    </location>
</feature>
<protein>
    <recommendedName>
        <fullName evidence="1">Tudor domain-containing protein</fullName>
    </recommendedName>
</protein>
<dbReference type="SUPFAM" id="SSF63748">
    <property type="entry name" value="Tudor/PWWP/MBT"/>
    <property type="match status" value="5"/>
</dbReference>
<dbReference type="GO" id="GO:0007283">
    <property type="term" value="P:spermatogenesis"/>
    <property type="evidence" value="ECO:0007669"/>
    <property type="project" value="TreeGrafter"/>
</dbReference>
<gene>
    <name evidence="2" type="ORF">OXX778_LOCUS14235</name>
</gene>
<dbReference type="CDD" id="cd20379">
    <property type="entry name" value="Tudor_dTUD-like"/>
    <property type="match status" value="2"/>
</dbReference>
<dbReference type="SMART" id="SM00333">
    <property type="entry name" value="TUDOR"/>
    <property type="match status" value="5"/>
</dbReference>
<dbReference type="OrthoDB" id="10052065at2759"/>
<dbReference type="GO" id="GO:0043186">
    <property type="term" value="C:P granule"/>
    <property type="evidence" value="ECO:0007669"/>
    <property type="project" value="TreeGrafter"/>
</dbReference>
<evidence type="ECO:0000313" key="3">
    <source>
        <dbReference type="Proteomes" id="UP000663879"/>
    </source>
</evidence>
<dbReference type="InterPro" id="IPR002999">
    <property type="entry name" value="Tudor"/>
</dbReference>
<feature type="domain" description="Tudor" evidence="1">
    <location>
        <begin position="328"/>
        <end position="400"/>
    </location>
</feature>
<dbReference type="AlphaFoldDB" id="A0A814DP97"/>
<reference evidence="2" key="1">
    <citation type="submission" date="2021-02" db="EMBL/GenBank/DDBJ databases">
        <authorList>
            <person name="Nowell W R."/>
        </authorList>
    </citation>
    <scope>NUCLEOTIDE SEQUENCE</scope>
    <source>
        <strain evidence="2">Ploen Becks lab</strain>
    </source>
</reference>
<evidence type="ECO:0000259" key="1">
    <source>
        <dbReference type="PROSITE" id="PS50304"/>
    </source>
</evidence>
<dbReference type="PROSITE" id="PS50304">
    <property type="entry name" value="TUDOR"/>
    <property type="match status" value="4"/>
</dbReference>
<evidence type="ECO:0000313" key="2">
    <source>
        <dbReference type="EMBL" id="CAF0956753.1"/>
    </source>
</evidence>
<accession>A0A814DP97</accession>
<dbReference type="FunFam" id="2.30.30.140:FF:000018">
    <property type="entry name" value="Serine/threonine-protein kinase 31"/>
    <property type="match status" value="1"/>
</dbReference>
<feature type="domain" description="Tudor" evidence="1">
    <location>
        <begin position="1004"/>
        <end position="1064"/>
    </location>
</feature>
<feature type="domain" description="Tudor" evidence="1">
    <location>
        <begin position="103"/>
        <end position="163"/>
    </location>
</feature>
<dbReference type="PANTHER" id="PTHR22948">
    <property type="entry name" value="TUDOR DOMAIN CONTAINING PROTEIN"/>
    <property type="match status" value="1"/>
</dbReference>
<dbReference type="Proteomes" id="UP000663879">
    <property type="component" value="Unassembled WGS sequence"/>
</dbReference>
<sequence>MDIQKKVQELTIEDIQKPIPVQTKQLVEEIQEPVIEKVTSDYEKLEVNKTYNVNLQYYDENMQDVPFYVCLTDKFSKLEQLDVELQKQSNDKLKFKYVENLSELKLNDKLEALYESDSKWYRVEIRQLDIKRANLEIYFLDYGNSEKLDQMKPKSLRFRQKYDSQEEKDLFKLEYQAIKCCYKSQEEDSLSLFIDKLAKMEDIEAGFNLHVKNIIRNDDQDIYIVLFSDEVSSAEDQEVSQILESNQEMKEEILIEEEIQIPNDSIQLEKDSILTELTVSHVETISEFYVQTAQTLKIFLDFQGKIQRLLEIMVHKASQNPQITSKQLFKIGDFVFAKFMADLNWYRAVIINVQPKTEHSEYEDGPNDGFLYEVYFVDYGNKQEDLPSNLIYSFQSVKSLNLNLNFMSMEDLNYIINLPFQAICCQLIDKKENTRNNEVLKSLLQEYFNFDITVLNTTKAKILNDIEINKYLVKLGTGGTSLDDQFESVEIQQTKKEQVKILRPKFIENILKIDEIYECKLNVLESDIYLNLIEQVELFTKLETELTQASIDLKWSTEPDVNDLVLGKFYLDETNFTWCRALVIKKENFKYDIYFFDYGNVSNDVSIDDLAHLESDYGLDKYPVFAYKTNLFDIQLDLDKHGVILADFLMETFKIKIINIQSPTQDQEINVTKYFIEIWDNEMKQCLNKLLDKNYTIKQKEMAQQHAIDKTNLSELYLNNKTAELKVKVKYIFMDNLIKPFYFCLRNDFEMRKNLDTELNSYYSNNNDSISEFKVNSYLAVYSESSWYRAQIKKLDSNLMTLFYIDYGYDEIVDLNENNLERLRKLAQQFFKYPRFAFGAGLINVLDDKTDSYSLINFDEQDNEFLSDVLKEYFENNSSYFESNLIVLSKLNSSSLNEYFMPNEEYYGIEMYNDKNMCLNEMIAGIKEKKLMKKELRPNGLKLDLTKLPKQSPTNGNYCVFARSLDLFYVYNENKVVDIQKLTQDTCEKILKDQEEFDMSQVDKPDVNNLVYAKYDDDITWYRCLVTNCDENKTKYELFYIDFGNTEIINSSEILTGWTEDQMMPFLNYEAQAYKCKLIGLRPKNTKKEFDNNENNLFKQFITDKVFNVNFIKSDNDTNEVSIEQIASGHGEGMTSSAHVFAIKKDLAEFSNLSEILKSKRTQAENQFYTNLFKIF</sequence>
<dbReference type="GO" id="GO:0030719">
    <property type="term" value="P:P granule organization"/>
    <property type="evidence" value="ECO:0007669"/>
    <property type="project" value="TreeGrafter"/>
</dbReference>
<dbReference type="Gene3D" id="2.40.50.90">
    <property type="match status" value="1"/>
</dbReference>
<dbReference type="GO" id="GO:0034587">
    <property type="term" value="P:piRNA processing"/>
    <property type="evidence" value="ECO:0007669"/>
    <property type="project" value="TreeGrafter"/>
</dbReference>
<name>A0A814DP97_9BILA</name>
<dbReference type="Pfam" id="PF00567">
    <property type="entry name" value="TUDOR"/>
    <property type="match status" value="5"/>
</dbReference>
<dbReference type="EMBL" id="CAJNOC010002891">
    <property type="protein sequence ID" value="CAF0956753.1"/>
    <property type="molecule type" value="Genomic_DNA"/>
</dbReference>
<dbReference type="Gene3D" id="2.30.30.140">
    <property type="match status" value="5"/>
</dbReference>
<keyword evidence="3" id="KW-1185">Reference proteome</keyword>